<dbReference type="InterPro" id="IPR001229">
    <property type="entry name" value="Jacalin-like_lectin_dom"/>
</dbReference>
<dbReference type="Pfam" id="PF01419">
    <property type="entry name" value="Jacalin"/>
    <property type="match status" value="3"/>
</dbReference>
<dbReference type="InterPro" id="IPR036404">
    <property type="entry name" value="Jacalin-like_lectin_dom_sf"/>
</dbReference>
<gene>
    <name evidence="4" type="ORF">PBS001_LOCUS4918</name>
</gene>
<proteinExistence type="predicted"/>
<dbReference type="PROSITE" id="PS51752">
    <property type="entry name" value="JACALIN_LECTIN"/>
    <property type="match status" value="3"/>
</dbReference>
<dbReference type="SUPFAM" id="SSF51101">
    <property type="entry name" value="Mannose-binding lectins"/>
    <property type="match status" value="3"/>
</dbReference>
<feature type="signal peptide" evidence="2">
    <location>
        <begin position="1"/>
        <end position="23"/>
    </location>
</feature>
<comment type="caution">
    <text evidence="4">The sequence shown here is derived from an EMBL/GenBank/DDBJ whole genome shotgun (WGS) entry which is preliminary data.</text>
</comment>
<organism evidence="4 5">
    <name type="scientific">Peronospora belbahrii</name>
    <dbReference type="NCBI Taxonomy" id="622444"/>
    <lineage>
        <taxon>Eukaryota</taxon>
        <taxon>Sar</taxon>
        <taxon>Stramenopiles</taxon>
        <taxon>Oomycota</taxon>
        <taxon>Peronosporomycetes</taxon>
        <taxon>Peronosporales</taxon>
        <taxon>Peronosporaceae</taxon>
        <taxon>Peronospora</taxon>
    </lineage>
</organism>
<feature type="domain" description="Jacalin-type lectin" evidence="3">
    <location>
        <begin position="236"/>
        <end position="377"/>
    </location>
</feature>
<dbReference type="PANTHER" id="PTHR21054:SF2">
    <property type="entry name" value="MIP04191P"/>
    <property type="match status" value="1"/>
</dbReference>
<dbReference type="PANTHER" id="PTHR21054">
    <property type="entry name" value="ZINC METALLOPROTEINASE-RELATED"/>
    <property type="match status" value="1"/>
</dbReference>
<evidence type="ECO:0000259" key="3">
    <source>
        <dbReference type="PROSITE" id="PS51752"/>
    </source>
</evidence>
<accession>A0ABN8CZ08</accession>
<dbReference type="InterPro" id="IPR053002">
    <property type="entry name" value="Metalloproteinase_M10B"/>
</dbReference>
<evidence type="ECO:0000313" key="5">
    <source>
        <dbReference type="Proteomes" id="UP001158986"/>
    </source>
</evidence>
<keyword evidence="2" id="KW-0732">Signal</keyword>
<keyword evidence="5" id="KW-1185">Reference proteome</keyword>
<dbReference type="Proteomes" id="UP001158986">
    <property type="component" value="Unassembled WGS sequence"/>
</dbReference>
<dbReference type="EMBL" id="CAKLCB010000262">
    <property type="protein sequence ID" value="CAH0518345.1"/>
    <property type="molecule type" value="Genomic_DNA"/>
</dbReference>
<evidence type="ECO:0000256" key="1">
    <source>
        <dbReference type="SAM" id="MobiDB-lite"/>
    </source>
</evidence>
<evidence type="ECO:0000256" key="2">
    <source>
        <dbReference type="SAM" id="SignalP"/>
    </source>
</evidence>
<feature type="compositionally biased region" description="Low complexity" evidence="1">
    <location>
        <begin position="80"/>
        <end position="94"/>
    </location>
</feature>
<reference evidence="4 5" key="1">
    <citation type="submission" date="2021-11" db="EMBL/GenBank/DDBJ databases">
        <authorList>
            <person name="Islam A."/>
            <person name="Islam S."/>
            <person name="Flora M.S."/>
            <person name="Rahman M."/>
            <person name="Ziaur R.M."/>
            <person name="Epstein J.H."/>
            <person name="Hassan M."/>
            <person name="Klassen M."/>
            <person name="Woodard K."/>
            <person name="Webb A."/>
            <person name="Webby R.J."/>
            <person name="El Zowalaty M.E."/>
        </authorList>
    </citation>
    <scope>NUCLEOTIDE SEQUENCE [LARGE SCALE GENOMIC DNA]</scope>
    <source>
        <strain evidence="4">Pbs1</strain>
    </source>
</reference>
<evidence type="ECO:0000313" key="4">
    <source>
        <dbReference type="EMBL" id="CAH0518345.1"/>
    </source>
</evidence>
<feature type="chain" id="PRO_5047165404" description="Jacalin-type lectin domain-containing protein" evidence="2">
    <location>
        <begin position="24"/>
        <end position="1227"/>
    </location>
</feature>
<feature type="domain" description="Jacalin-type lectin" evidence="3">
    <location>
        <begin position="421"/>
        <end position="562"/>
    </location>
</feature>
<feature type="compositionally biased region" description="Polar residues" evidence="1">
    <location>
        <begin position="95"/>
        <end position="105"/>
    </location>
</feature>
<feature type="compositionally biased region" description="Basic and acidic residues" evidence="1">
    <location>
        <begin position="153"/>
        <end position="171"/>
    </location>
</feature>
<sequence length="1227" mass="131521">MTVVLILWRYLCPLLVVIPGVLSVPSAAALNENVAAPADPIPQTPAGKVGTDTELDFAVLSNDPTQQTPAGKVEADTKLDSSAASDEASVAPDDLTQQTLPSTATGIEKDSAAVTDDPTQQTLASKATGIEKDSAAVNYNPLFQKPASKITSRKKDSVASKESGGKKDSAKASDGPISETPASKIIVTKASDDSNSDTPASKVTVVKAPEPSTPSGKVAIYRGFDENPNMTVKDSIVQSEFYGGPHGKEFSDKNFVNSGQTIKSVSIYAGKRFDGITIEISEPKAITRTHGGTGGTRKELQLRHGEYINLMEIHWSKHEGRTRIFFVKLVTSAGNSLSGGTEKADKITLTAPVGFQLAGLCGRSGDEVDALGAIWAYIPLVTPPPALPPAVTDKDSPGPGESDDLAGSLSEVKIKQNKRAVQLSDSFGGPHGTQFSDQLAITSGMTIASVTIRAGKRVDGLRVEVSGPKQMTFVYGGKNGKDNTITLESGEYITTMEVHWGKKNGHTRVFYICLSTSKGKKVAGGSQTSNKGSVIAPKGYQLAGFFGRYSDEIDLVGAVWSSIAVVDETSVVVTPDDNIVLSQLFGGPHGNAFSDIDKVKFQQTISSVTIRSQKRLDSITLRITKPKVVVLNHGGHGGKEQTLVLGPDEHITSVEAHWGKENKHTRVFYICLTTSAGKTLSGGTKTESTGVLKPPEGFVFGGFFGRAGDEVDQLGVIWTRKTAKDILVTDVPGLGIDTYGSTIRNWVGPTITQTSDNSCYRRTYDFDSKNICPLGYGKDGLDCIAQCPMSYPVECGLECIPQNDDCALAVLTKVMAVFDVALNLATGGVFGHIFSTYKKAKWAVLCISNLVNVIKSLLFYLRYRQTTAPEGGPEELLTAAYQANVVLLDLPIAVCVCMNIKVPKTAIFSNYVLMTVQGIVKQAITNGEKIIASGDNVMQLLSGNGMAKESSQMKVAELEDLVKQNSTCGWELKRLTDRVTRAVLKYRSTGDSTADVRTKVYRSSIVLNDIPIITNNCMTQLLIEKTETTAYQTRDLIRRTFGVIIDQLIDIGKTDNGSHVAEDEYMLEVANMGLTALSIIDPYGIAYMAAQFVQPICGPTAYLGEIDDGTVHDALGLTIVDEAFEGSYGSYTHAGDGVVRLIFESVDTKDVTVVVRSGGDEYAEVDVGAGDITSWEGTFPELEDKTMYLDRWRPSIVGIPLSTGGSLLLWIPRSSEGGHITLHVRIN</sequence>
<protein>
    <recommendedName>
        <fullName evidence="3">Jacalin-type lectin domain-containing protein</fullName>
    </recommendedName>
</protein>
<feature type="region of interest" description="Disordered" evidence="1">
    <location>
        <begin position="147"/>
        <end position="212"/>
    </location>
</feature>
<dbReference type="Gene3D" id="2.100.10.30">
    <property type="entry name" value="Jacalin-like lectin domain"/>
    <property type="match status" value="3"/>
</dbReference>
<feature type="domain" description="Jacalin-type lectin" evidence="3">
    <location>
        <begin position="579"/>
        <end position="720"/>
    </location>
</feature>
<feature type="region of interest" description="Disordered" evidence="1">
    <location>
        <begin position="62"/>
        <end position="120"/>
    </location>
</feature>
<name>A0ABN8CZ08_9STRA</name>
<dbReference type="SMART" id="SM00915">
    <property type="entry name" value="Jacalin"/>
    <property type="match status" value="3"/>
</dbReference>